<evidence type="ECO:0000313" key="1">
    <source>
        <dbReference type="EMBL" id="MBF4102787.1"/>
    </source>
</evidence>
<dbReference type="InterPro" id="IPR007833">
    <property type="entry name" value="Capsule_polysaccharide_synth"/>
</dbReference>
<name>A0A930Y8U1_9PAST</name>
<dbReference type="GO" id="GO:0000271">
    <property type="term" value="P:polysaccharide biosynthetic process"/>
    <property type="evidence" value="ECO:0007669"/>
    <property type="project" value="InterPro"/>
</dbReference>
<proteinExistence type="predicted"/>
<dbReference type="Pfam" id="PF05159">
    <property type="entry name" value="Capsule_synth"/>
    <property type="match status" value="1"/>
</dbReference>
<comment type="caution">
    <text evidence="1">The sequence shown here is derived from an EMBL/GenBank/DDBJ whole genome shotgun (WGS) entry which is preliminary data.</text>
</comment>
<protein>
    <submittedName>
        <fullName evidence="1">Uncharacterized protein</fullName>
    </submittedName>
</protein>
<organism evidence="1">
    <name type="scientific">Gallibacterium anatis</name>
    <dbReference type="NCBI Taxonomy" id="750"/>
    <lineage>
        <taxon>Bacteria</taxon>
        <taxon>Pseudomonadati</taxon>
        <taxon>Pseudomonadota</taxon>
        <taxon>Gammaproteobacteria</taxon>
        <taxon>Pasteurellales</taxon>
        <taxon>Pasteurellaceae</taxon>
        <taxon>Gallibacterium</taxon>
    </lineage>
</organism>
<dbReference type="EMBL" id="JADION010000030">
    <property type="protein sequence ID" value="MBF4102787.1"/>
    <property type="molecule type" value="Genomic_DNA"/>
</dbReference>
<dbReference type="GO" id="GO:0015774">
    <property type="term" value="P:polysaccharide transport"/>
    <property type="evidence" value="ECO:0007669"/>
    <property type="project" value="InterPro"/>
</dbReference>
<gene>
    <name evidence="1" type="ORF">INT80_10120</name>
</gene>
<sequence>MITLNSTSGLSALIHNMPVIALGRRCDVRYSSR</sequence>
<dbReference type="AlphaFoldDB" id="A0A930Y8U1"/>
<accession>A0A930Y8U1</accession>
<reference evidence="1" key="1">
    <citation type="submission" date="2020-11" db="EMBL/GenBank/DDBJ databases">
        <title>Gallibacterium anatis 1637, full genome, WGS.</title>
        <authorList>
            <person name="Laishevtcev A.I."/>
            <person name="Yakimova E.A."/>
            <person name="Petkovich D."/>
            <person name="Stepanova T.V."/>
            <person name="Kalendr R.S."/>
            <person name="Rubalsky E.O."/>
            <person name="Zulkarneev E.R."/>
            <person name="Aleshkin A.V."/>
        </authorList>
    </citation>
    <scope>NUCLEOTIDE SEQUENCE</scope>
    <source>
        <strain evidence="1">1637</strain>
    </source>
</reference>